<dbReference type="GO" id="GO:0005886">
    <property type="term" value="C:plasma membrane"/>
    <property type="evidence" value="ECO:0007669"/>
    <property type="project" value="UniProtKB-SubCell"/>
</dbReference>
<comment type="subcellular location">
    <subcellularLocation>
        <location evidence="1 6">Cell membrane</location>
        <topology evidence="1 6">Multi-pass membrane protein</topology>
    </subcellularLocation>
</comment>
<feature type="transmembrane region" description="Helical" evidence="6">
    <location>
        <begin position="38"/>
        <end position="59"/>
    </location>
</feature>
<keyword evidence="4 6" id="KW-1133">Transmembrane helix</keyword>
<feature type="transmembrane region" description="Helical" evidence="6">
    <location>
        <begin position="12"/>
        <end position="31"/>
    </location>
</feature>
<feature type="domain" description="DUF5698" evidence="8">
    <location>
        <begin position="26"/>
        <end position="83"/>
    </location>
</feature>
<keyword evidence="3 6" id="KW-0812">Transmembrane</keyword>
<evidence type="ECO:0000256" key="6">
    <source>
        <dbReference type="HAMAP-Rule" id="MF_01515"/>
    </source>
</evidence>
<evidence type="ECO:0000259" key="7">
    <source>
        <dbReference type="Pfam" id="PF10035"/>
    </source>
</evidence>
<evidence type="ECO:0000313" key="9">
    <source>
        <dbReference type="EMBL" id="NIR74774.1"/>
    </source>
</evidence>
<dbReference type="Proteomes" id="UP000702544">
    <property type="component" value="Unassembled WGS sequence"/>
</dbReference>
<dbReference type="InterPro" id="IPR015867">
    <property type="entry name" value="N-reg_PII/ATP_PRibTrfase_C"/>
</dbReference>
<dbReference type="AlphaFoldDB" id="A0AAE5CCX4"/>
<evidence type="ECO:0000313" key="10">
    <source>
        <dbReference type="Proteomes" id="UP000702544"/>
    </source>
</evidence>
<dbReference type="InterPro" id="IPR022930">
    <property type="entry name" value="UPF0316"/>
</dbReference>
<dbReference type="EMBL" id="JAACAK010000047">
    <property type="protein sequence ID" value="NIR74774.1"/>
    <property type="molecule type" value="Genomic_DNA"/>
</dbReference>
<comment type="similarity">
    <text evidence="6">Belongs to the UPF0316 family.</text>
</comment>
<dbReference type="NCBIfam" id="NF003191">
    <property type="entry name" value="PRK04164.1-2"/>
    <property type="match status" value="1"/>
</dbReference>
<dbReference type="CDD" id="cd16381">
    <property type="entry name" value="YitT_C_like_1"/>
    <property type="match status" value="1"/>
</dbReference>
<evidence type="ECO:0000256" key="5">
    <source>
        <dbReference type="ARBA" id="ARBA00023136"/>
    </source>
</evidence>
<feature type="transmembrane region" description="Helical" evidence="6">
    <location>
        <begin position="65"/>
        <end position="85"/>
    </location>
</feature>
<proteinExistence type="inferred from homology"/>
<dbReference type="Pfam" id="PF18955">
    <property type="entry name" value="DUF5698"/>
    <property type="match status" value="1"/>
</dbReference>
<evidence type="ECO:0000256" key="4">
    <source>
        <dbReference type="ARBA" id="ARBA00022989"/>
    </source>
</evidence>
<dbReference type="HAMAP" id="MF_01515">
    <property type="entry name" value="UPF0316"/>
    <property type="match status" value="1"/>
</dbReference>
<dbReference type="Gene3D" id="3.30.70.120">
    <property type="match status" value="1"/>
</dbReference>
<dbReference type="InterPro" id="IPR044035">
    <property type="entry name" value="DUF5698"/>
</dbReference>
<gene>
    <name evidence="9" type="ORF">GWO12_06630</name>
</gene>
<organism evidence="9 10">
    <name type="scientific">Candidatus Kutchimonas denitrificans</name>
    <dbReference type="NCBI Taxonomy" id="3056748"/>
    <lineage>
        <taxon>Bacteria</taxon>
        <taxon>Pseudomonadati</taxon>
        <taxon>Gemmatimonadota</taxon>
        <taxon>Gemmatimonadia</taxon>
        <taxon>Candidatus Palauibacterales</taxon>
        <taxon>Candidatus Palauibacteraceae</taxon>
        <taxon>Candidatus Kutchimonas</taxon>
    </lineage>
</organism>
<evidence type="ECO:0000256" key="3">
    <source>
        <dbReference type="ARBA" id="ARBA00022692"/>
    </source>
</evidence>
<name>A0AAE5CCX4_9BACT</name>
<dbReference type="PANTHER" id="PTHR40060:SF1">
    <property type="entry name" value="UPF0316 PROTEIN YEBE"/>
    <property type="match status" value="1"/>
</dbReference>
<protein>
    <recommendedName>
        <fullName evidence="6">UPF0316 protein GWO12_06630</fullName>
    </recommendedName>
</protein>
<sequence>MEGILAGPVGPLLIFLLRICDVSIATVRMISAVRGRKLVATALGFVEILIWVVVVGTVIRNLDSPALVVSYAAGFAAGTFVGMTIEEKLALGLAEVRVISRAGVEIAEALRGLGFGVTEMMGQGKEGPVEIISTIVQRRRVAELRKEVSRWDDEAFVVIEEPRSIERGWLLSRRRK</sequence>
<feature type="domain" description="DUF2179" evidence="7">
    <location>
        <begin position="115"/>
        <end position="165"/>
    </location>
</feature>
<evidence type="ECO:0000256" key="2">
    <source>
        <dbReference type="ARBA" id="ARBA00022475"/>
    </source>
</evidence>
<dbReference type="PANTHER" id="PTHR40060">
    <property type="entry name" value="UPF0316 PROTEIN YEBE"/>
    <property type="match status" value="1"/>
</dbReference>
<keyword evidence="2 6" id="KW-1003">Cell membrane</keyword>
<comment type="caution">
    <text evidence="9">The sequence shown here is derived from an EMBL/GenBank/DDBJ whole genome shotgun (WGS) entry which is preliminary data.</text>
</comment>
<accession>A0AAE5CCX4</accession>
<dbReference type="Pfam" id="PF10035">
    <property type="entry name" value="DUF2179"/>
    <property type="match status" value="1"/>
</dbReference>
<evidence type="ECO:0000259" key="8">
    <source>
        <dbReference type="Pfam" id="PF18955"/>
    </source>
</evidence>
<reference evidence="9 10" key="1">
    <citation type="submission" date="2020-01" db="EMBL/GenBank/DDBJ databases">
        <title>Genomes assembled from Gulf of Kutch pelagic sediment metagenomes.</title>
        <authorList>
            <person name="Chandrashekar M."/>
            <person name="Mahajan M.S."/>
            <person name="Dave K.J."/>
            <person name="Vatsa P."/>
            <person name="Nathani N.M."/>
        </authorList>
    </citation>
    <scope>NUCLEOTIDE SEQUENCE [LARGE SCALE GENOMIC DNA]</scope>
    <source>
        <strain evidence="9">KS3-K002</strain>
    </source>
</reference>
<dbReference type="InterPro" id="IPR019264">
    <property type="entry name" value="DUF2179"/>
</dbReference>
<evidence type="ECO:0000256" key="1">
    <source>
        <dbReference type="ARBA" id="ARBA00004651"/>
    </source>
</evidence>
<keyword evidence="5 6" id="KW-0472">Membrane</keyword>